<feature type="coiled-coil region" evidence="1">
    <location>
        <begin position="219"/>
        <end position="247"/>
    </location>
</feature>
<evidence type="ECO:0000313" key="3">
    <source>
        <dbReference type="EMBL" id="MFD1538410.1"/>
    </source>
</evidence>
<evidence type="ECO:0008006" key="5">
    <source>
        <dbReference type="Google" id="ProtNLM"/>
    </source>
</evidence>
<evidence type="ECO:0000256" key="1">
    <source>
        <dbReference type="SAM" id="Coils"/>
    </source>
</evidence>
<evidence type="ECO:0000256" key="2">
    <source>
        <dbReference type="SAM" id="SignalP"/>
    </source>
</evidence>
<proteinExistence type="predicted"/>
<gene>
    <name evidence="3" type="ORF">ACFSJ0_15255</name>
</gene>
<feature type="chain" id="PRO_5047108803" description="RICIN domain-containing protein" evidence="2">
    <location>
        <begin position="37"/>
        <end position="407"/>
    </location>
</feature>
<keyword evidence="1" id="KW-0175">Coiled coil</keyword>
<comment type="caution">
    <text evidence="3">The sequence shown here is derived from an EMBL/GenBank/DDBJ whole genome shotgun (WGS) entry which is preliminary data.</text>
</comment>
<sequence>MKRLRSASGRWTKGVLTLAMLAASGLICLNATPAGAAADPKPGEACTAADLGKRYPIVKSAVMTPTLTHFKTFFVTAGTTGSQTVTLETSTTVTVEVGTTTQILAGFNIGVLGRVEAFVNRTVKKTTASTDKETQAITWNFIAPGYYGLFKGTRKVTGEYGGLNCTRVDKGGGQYATEWVERPGGSYTTYSVMEEGAIRCEDTVPAGSLMRMAQVQLGCDGLAAKKQAAEQARRQAAEQAKQQVEKTASAGAVAPFAVPPGFVCEPGYYRLGTPDRLLNWYNIDGTDEIRLAGWSSATRAHWAVCHGPVSAGMDEYLFISHYSGKCLTLTEELDEGGRLQEGGCQTVDNRQRFYVYRDVPGSDLVGLQVKSSGFMFGQARVANGETLRQYSTGMADGTGTYLLEKIS</sequence>
<organism evidence="3 4">
    <name type="scientific">Nonomuraea guangzhouensis</name>
    <dbReference type="NCBI Taxonomy" id="1291555"/>
    <lineage>
        <taxon>Bacteria</taxon>
        <taxon>Bacillati</taxon>
        <taxon>Actinomycetota</taxon>
        <taxon>Actinomycetes</taxon>
        <taxon>Streptosporangiales</taxon>
        <taxon>Streptosporangiaceae</taxon>
        <taxon>Nonomuraea</taxon>
    </lineage>
</organism>
<dbReference type="Proteomes" id="UP001597097">
    <property type="component" value="Unassembled WGS sequence"/>
</dbReference>
<feature type="signal peptide" evidence="2">
    <location>
        <begin position="1"/>
        <end position="36"/>
    </location>
</feature>
<keyword evidence="2" id="KW-0732">Signal</keyword>
<dbReference type="EMBL" id="JBHUCM010000013">
    <property type="protein sequence ID" value="MFD1538410.1"/>
    <property type="molecule type" value="Genomic_DNA"/>
</dbReference>
<evidence type="ECO:0000313" key="4">
    <source>
        <dbReference type="Proteomes" id="UP001597097"/>
    </source>
</evidence>
<name>A0ABW4G7H5_9ACTN</name>
<accession>A0ABW4G7H5</accession>
<protein>
    <recommendedName>
        <fullName evidence="5">RICIN domain-containing protein</fullName>
    </recommendedName>
</protein>
<keyword evidence="4" id="KW-1185">Reference proteome</keyword>
<reference evidence="4" key="1">
    <citation type="journal article" date="2019" name="Int. J. Syst. Evol. Microbiol.">
        <title>The Global Catalogue of Microorganisms (GCM) 10K type strain sequencing project: providing services to taxonomists for standard genome sequencing and annotation.</title>
        <authorList>
            <consortium name="The Broad Institute Genomics Platform"/>
            <consortium name="The Broad Institute Genome Sequencing Center for Infectious Disease"/>
            <person name="Wu L."/>
            <person name="Ma J."/>
        </authorList>
    </citation>
    <scope>NUCLEOTIDE SEQUENCE [LARGE SCALE GENOMIC DNA]</scope>
    <source>
        <strain evidence="4">CGMCC 1.15399</strain>
    </source>
</reference>
<dbReference type="RefSeq" id="WP_219533410.1">
    <property type="nucleotide sequence ID" value="NZ_JAHKRM010000017.1"/>
</dbReference>